<comment type="caution">
    <text evidence="14">The sequence shown here is derived from an EMBL/GenBank/DDBJ whole genome shotgun (WGS) entry which is preliminary data.</text>
</comment>
<feature type="transmembrane region" description="Helical" evidence="13">
    <location>
        <begin position="72"/>
        <end position="92"/>
    </location>
</feature>
<comment type="subcellular location">
    <subcellularLocation>
        <location evidence="1">Membrane</location>
        <topology evidence="1">Multi-pass membrane protein</topology>
    </subcellularLocation>
</comment>
<comment type="catalytic activity">
    <reaction evidence="12">
        <text>K(+)(in) = K(+)(out)</text>
        <dbReference type="Rhea" id="RHEA:29463"/>
        <dbReference type="ChEBI" id="CHEBI:29103"/>
    </reaction>
</comment>
<evidence type="ECO:0000256" key="11">
    <source>
        <dbReference type="ARBA" id="ARBA00023303"/>
    </source>
</evidence>
<keyword evidence="3" id="KW-0813">Transport</keyword>
<evidence type="ECO:0000256" key="10">
    <source>
        <dbReference type="ARBA" id="ARBA00023136"/>
    </source>
</evidence>
<feature type="transmembrane region" description="Helical" evidence="13">
    <location>
        <begin position="6"/>
        <end position="25"/>
    </location>
</feature>
<evidence type="ECO:0000256" key="3">
    <source>
        <dbReference type="ARBA" id="ARBA00022448"/>
    </source>
</evidence>
<keyword evidence="7" id="KW-0630">Potassium</keyword>
<dbReference type="GO" id="GO:0016020">
    <property type="term" value="C:membrane"/>
    <property type="evidence" value="ECO:0007669"/>
    <property type="project" value="UniProtKB-SubCell"/>
</dbReference>
<evidence type="ECO:0000256" key="9">
    <source>
        <dbReference type="ARBA" id="ARBA00023065"/>
    </source>
</evidence>
<evidence type="ECO:0000256" key="4">
    <source>
        <dbReference type="ARBA" id="ARBA00022538"/>
    </source>
</evidence>
<evidence type="ECO:0000256" key="8">
    <source>
        <dbReference type="ARBA" id="ARBA00022989"/>
    </source>
</evidence>
<evidence type="ECO:0000256" key="7">
    <source>
        <dbReference type="ARBA" id="ARBA00022958"/>
    </source>
</evidence>
<feature type="transmembrane region" description="Helical" evidence="13">
    <location>
        <begin position="37"/>
        <end position="60"/>
    </location>
</feature>
<dbReference type="Pfam" id="PF06736">
    <property type="entry name" value="TMEM175"/>
    <property type="match status" value="1"/>
</dbReference>
<dbReference type="AlphaFoldDB" id="A0A2V4U0W6"/>
<keyword evidence="6" id="KW-0631">Potassium channel</keyword>
<keyword evidence="10 13" id="KW-0472">Membrane</keyword>
<gene>
    <name evidence="14" type="ORF">C7410_1464</name>
</gene>
<proteinExistence type="inferred from homology"/>
<evidence type="ECO:0000256" key="2">
    <source>
        <dbReference type="ARBA" id="ARBA00006920"/>
    </source>
</evidence>
<name>A0A2V4U0W6_9BURK</name>
<protein>
    <submittedName>
        <fullName evidence="14">Putative membrane protein</fullName>
    </submittedName>
</protein>
<comment type="similarity">
    <text evidence="2">Belongs to the TMEM175 family.</text>
</comment>
<keyword evidence="9" id="KW-0406">Ion transport</keyword>
<evidence type="ECO:0000256" key="12">
    <source>
        <dbReference type="ARBA" id="ARBA00034430"/>
    </source>
</evidence>
<feature type="transmembrane region" description="Helical" evidence="13">
    <location>
        <begin position="131"/>
        <end position="151"/>
    </location>
</feature>
<sequence>MVFYLSYAVAFVYVGVIWLNHHYMFEGLCDVNLAVNWINLGIVGTAALIPFPTGVLAAASREGNVAKERAAVMLYALIAGLMSAAWLPVFFYRERHPELVKSHLPPTIFAAHIMPPSIGILLYVVAAIVGWATHPLIAVVVFVLVVDYYVWKSQ</sequence>
<keyword evidence="8 13" id="KW-1133">Transmembrane helix</keyword>
<dbReference type="Proteomes" id="UP000247772">
    <property type="component" value="Unassembled WGS sequence"/>
</dbReference>
<keyword evidence="4" id="KW-0633">Potassium transport</keyword>
<evidence type="ECO:0000313" key="15">
    <source>
        <dbReference type="Proteomes" id="UP000247772"/>
    </source>
</evidence>
<dbReference type="GO" id="GO:0015252">
    <property type="term" value="F:proton channel activity"/>
    <property type="evidence" value="ECO:0007669"/>
    <property type="project" value="InterPro"/>
</dbReference>
<dbReference type="InterPro" id="IPR010617">
    <property type="entry name" value="TMEM175-like"/>
</dbReference>
<dbReference type="GO" id="GO:0005267">
    <property type="term" value="F:potassium channel activity"/>
    <property type="evidence" value="ECO:0007669"/>
    <property type="project" value="UniProtKB-KW"/>
</dbReference>
<evidence type="ECO:0000256" key="13">
    <source>
        <dbReference type="SAM" id="Phobius"/>
    </source>
</evidence>
<accession>A0A2V4U0W6</accession>
<keyword evidence="5 13" id="KW-0812">Transmembrane</keyword>
<organism evidence="14 15">
    <name type="scientific">Paraburkholderia silvatlantica</name>
    <dbReference type="NCBI Taxonomy" id="321895"/>
    <lineage>
        <taxon>Bacteria</taxon>
        <taxon>Pseudomonadati</taxon>
        <taxon>Pseudomonadota</taxon>
        <taxon>Betaproteobacteria</taxon>
        <taxon>Burkholderiales</taxon>
        <taxon>Burkholderiaceae</taxon>
        <taxon>Paraburkholderia</taxon>
    </lineage>
</organism>
<dbReference type="EMBL" id="QJSQ01000046">
    <property type="protein sequence ID" value="PYE13400.1"/>
    <property type="molecule type" value="Genomic_DNA"/>
</dbReference>
<evidence type="ECO:0000313" key="14">
    <source>
        <dbReference type="EMBL" id="PYE13400.1"/>
    </source>
</evidence>
<evidence type="ECO:0000256" key="6">
    <source>
        <dbReference type="ARBA" id="ARBA00022826"/>
    </source>
</evidence>
<evidence type="ECO:0000256" key="1">
    <source>
        <dbReference type="ARBA" id="ARBA00004141"/>
    </source>
</evidence>
<reference evidence="14 15" key="1">
    <citation type="submission" date="2018-06" db="EMBL/GenBank/DDBJ databases">
        <title>Genomic Encyclopedia of Type Strains, Phase IV (KMG-V): Genome sequencing to study the core and pangenomes of soil and plant-associated prokaryotes.</title>
        <authorList>
            <person name="Whitman W."/>
        </authorList>
    </citation>
    <scope>NUCLEOTIDE SEQUENCE [LARGE SCALE GENOMIC DNA]</scope>
    <source>
        <strain evidence="14 15">SRCL-318</strain>
    </source>
</reference>
<keyword evidence="11" id="KW-0407">Ion channel</keyword>
<feature type="transmembrane region" description="Helical" evidence="13">
    <location>
        <begin position="104"/>
        <end position="125"/>
    </location>
</feature>
<evidence type="ECO:0000256" key="5">
    <source>
        <dbReference type="ARBA" id="ARBA00022692"/>
    </source>
</evidence>